<evidence type="ECO:0000313" key="12">
    <source>
        <dbReference type="RefSeq" id="XP_013396470.1"/>
    </source>
</evidence>
<dbReference type="OrthoDB" id="1697690at2759"/>
<dbReference type="GO" id="GO:0005743">
    <property type="term" value="C:mitochondrial inner membrane"/>
    <property type="evidence" value="ECO:0007669"/>
    <property type="project" value="UniProtKB-SubCell"/>
</dbReference>
<sequence length="133" mass="15226">MASKAGRAGSEWIKYFCSTHFWGPVANWGIPLAAIADVGRTPEIISGKMTTALFIYSALFMRFAWKVQPRNLLLFACHFTNDCAQLTQGGRFINYHYIMTDEEREEYLLKLHPEKEKVKEEKETSSNKEDTGV</sequence>
<evidence type="ECO:0000256" key="7">
    <source>
        <dbReference type="ARBA" id="ARBA00023128"/>
    </source>
</evidence>
<accession>A0A1S3IDY6</accession>
<evidence type="ECO:0000256" key="1">
    <source>
        <dbReference type="ARBA" id="ARBA00004448"/>
    </source>
</evidence>
<evidence type="ECO:0000313" key="10">
    <source>
        <dbReference type="Proteomes" id="UP000085678"/>
    </source>
</evidence>
<comment type="similarity">
    <text evidence="2 9">Belongs to the mitochondrial pyruvate carrier (MPC) (TC 2.A.105) family.</text>
</comment>
<dbReference type="GeneID" id="106163433"/>
<keyword evidence="10" id="KW-1185">Reference proteome</keyword>
<dbReference type="KEGG" id="lak:106155471"/>
<dbReference type="PANTHER" id="PTHR14154">
    <property type="entry name" value="UPF0041 BRAIN PROTEIN 44-RELATED"/>
    <property type="match status" value="1"/>
</dbReference>
<dbReference type="GO" id="GO:0006850">
    <property type="term" value="P:pyruvate import into mitochondria"/>
    <property type="evidence" value="ECO:0007669"/>
    <property type="project" value="InterPro"/>
</dbReference>
<proteinExistence type="inferred from homology"/>
<evidence type="ECO:0000313" key="11">
    <source>
        <dbReference type="RefSeq" id="XP_013385799.1"/>
    </source>
</evidence>
<keyword evidence="3 9" id="KW-0813">Transport</keyword>
<keyword evidence="8" id="KW-0472">Membrane</keyword>
<dbReference type="Proteomes" id="UP000085678">
    <property type="component" value="Unplaced"/>
</dbReference>
<keyword evidence="7 9" id="KW-0496">Mitochondrion</keyword>
<name>A0A1S3IDY6_LINAN</name>
<comment type="subcellular location">
    <subcellularLocation>
        <location evidence="1 9">Mitochondrion inner membrane</location>
        <topology evidence="1 9">Multi-pass membrane protein</topology>
    </subcellularLocation>
</comment>
<evidence type="ECO:0000256" key="6">
    <source>
        <dbReference type="ARBA" id="ARBA00022989"/>
    </source>
</evidence>
<reference evidence="11 12" key="1">
    <citation type="submission" date="2025-04" db="UniProtKB">
        <authorList>
            <consortium name="RefSeq"/>
        </authorList>
    </citation>
    <scope>IDENTIFICATION</scope>
    <source>
        <tissue evidence="11 12">Gonads</tissue>
    </source>
</reference>
<comment type="function">
    <text evidence="9">Mediates the uptake of pyruvate into mitochondria.</text>
</comment>
<keyword evidence="6" id="KW-1133">Transmembrane helix</keyword>
<dbReference type="AlphaFoldDB" id="A0A1S3IDY6"/>
<dbReference type="RefSeq" id="XP_013396470.1">
    <property type="nucleotide sequence ID" value="XM_013541016.1"/>
</dbReference>
<keyword evidence="4" id="KW-0812">Transmembrane</keyword>
<dbReference type="GeneID" id="106155471"/>
<evidence type="ECO:0000256" key="9">
    <source>
        <dbReference type="RuleBase" id="RU363100"/>
    </source>
</evidence>
<dbReference type="STRING" id="7574.A0A1S3IDY6"/>
<dbReference type="InterPro" id="IPR005336">
    <property type="entry name" value="MPC"/>
</dbReference>
<evidence type="ECO:0000256" key="4">
    <source>
        <dbReference type="ARBA" id="ARBA00022692"/>
    </source>
</evidence>
<protein>
    <recommendedName>
        <fullName evidence="9">Mitochondrial pyruvate carrier</fullName>
    </recommendedName>
</protein>
<dbReference type="RefSeq" id="XP_013385799.1">
    <property type="nucleotide sequence ID" value="XM_013530345.1"/>
</dbReference>
<evidence type="ECO:0000256" key="5">
    <source>
        <dbReference type="ARBA" id="ARBA00022792"/>
    </source>
</evidence>
<gene>
    <name evidence="12" type="primary">LOC106163433</name>
    <name evidence="11" type="synonym">LOC106155471</name>
</gene>
<keyword evidence="11" id="KW-0670">Pyruvate</keyword>
<evidence type="ECO:0000256" key="2">
    <source>
        <dbReference type="ARBA" id="ARBA00006416"/>
    </source>
</evidence>
<dbReference type="Pfam" id="PF03650">
    <property type="entry name" value="MPC"/>
    <property type="match status" value="1"/>
</dbReference>
<keyword evidence="5 9" id="KW-0999">Mitochondrion inner membrane</keyword>
<organism evidence="10 12">
    <name type="scientific">Lingula anatina</name>
    <name type="common">Brachiopod</name>
    <name type="synonym">Lingula unguis</name>
    <dbReference type="NCBI Taxonomy" id="7574"/>
    <lineage>
        <taxon>Eukaryota</taxon>
        <taxon>Metazoa</taxon>
        <taxon>Spiralia</taxon>
        <taxon>Lophotrochozoa</taxon>
        <taxon>Brachiopoda</taxon>
        <taxon>Linguliformea</taxon>
        <taxon>Lingulata</taxon>
        <taxon>Lingulida</taxon>
        <taxon>Linguloidea</taxon>
        <taxon>Lingulidae</taxon>
        <taxon>Lingula</taxon>
    </lineage>
</organism>
<evidence type="ECO:0000256" key="3">
    <source>
        <dbReference type="ARBA" id="ARBA00022448"/>
    </source>
</evidence>
<evidence type="ECO:0000256" key="8">
    <source>
        <dbReference type="ARBA" id="ARBA00023136"/>
    </source>
</evidence>
<dbReference type="KEGG" id="lak:106163433"/>